<dbReference type="GO" id="GO:0019905">
    <property type="term" value="F:syntaxin binding"/>
    <property type="evidence" value="ECO:0007669"/>
    <property type="project" value="TreeGrafter"/>
</dbReference>
<comment type="similarity">
    <text evidence="2">Belongs to the VPS54 family.</text>
</comment>
<feature type="compositionally biased region" description="Pro residues" evidence="7">
    <location>
        <begin position="1678"/>
        <end position="1693"/>
    </location>
</feature>
<dbReference type="GO" id="GO:0015031">
    <property type="term" value="P:protein transport"/>
    <property type="evidence" value="ECO:0007669"/>
    <property type="project" value="UniProtKB-KW"/>
</dbReference>
<evidence type="ECO:0000313" key="9">
    <source>
        <dbReference type="EMBL" id="GJN88723.1"/>
    </source>
</evidence>
<evidence type="ECO:0000259" key="8">
    <source>
        <dbReference type="Pfam" id="PF07928"/>
    </source>
</evidence>
<organism evidence="9 10">
    <name type="scientific">Rhodotorula paludigena</name>
    <dbReference type="NCBI Taxonomy" id="86838"/>
    <lineage>
        <taxon>Eukaryota</taxon>
        <taxon>Fungi</taxon>
        <taxon>Dikarya</taxon>
        <taxon>Basidiomycota</taxon>
        <taxon>Pucciniomycotina</taxon>
        <taxon>Microbotryomycetes</taxon>
        <taxon>Sporidiobolales</taxon>
        <taxon>Sporidiobolaceae</taxon>
        <taxon>Rhodotorula</taxon>
    </lineage>
</organism>
<sequence>MASHRPHSVHASAAPSRVSLADSLDARSSHTTTGRTTPAVLSPDSSRYSISAVLHEPAASSSLLPALPALPSASSYLPTQLSSLSTTFTSAGTLPRSAAPGAKSVAQRRSQAPPIQVTELRKVARAEFEPYLRELSDDYDRWQKESRLGRDGVAEQDAATEQGADALRGLGIAAEGRASSSAGRAPASAGKAEEVLPSLDDVPQIFFDASFDLANPRTFDLVTERIQLSPHSSPSLAHSSSFSALNDADNAAPRSTSALDVVSGLGPHTLNDLAADQVLQEKLSHYTAVIESHLVREIGLRSSSFFAALSNLQSLHSEGENALAKISELQAALAAKEGGVGSTAQHGLQVLRAQARRRGLERIEESVRAVEEVWTAVEGVKELVENGEWDGALEVGEQIEEAYLGSADASAGSSSSTAASNSALSALSGASPTKPSSRRATPASRPLNLTKIRALSSLPSKLALLRAQIAKSLEGELISVLEHEMDVSLEEHVRLAREGRRWKGKERADDAGAGALAATGVAVGSPRVLQDVREEEDEDASAAAVDEKGDESAATAEPAAERLARERTLERVRPVVRALVRAEGMDSAVAAWRESVLREVRAVVREHLPTAETPTAEEEDQFAQAAVRAVSRASVDLGSISEKSLSLAKKIRSLSHEAFLELARETYRGLLACIEVVDLQARVLLELWAASRQEEQQRKARRRRTAPAAVDDARPSTSGSTLAVPGSAAELVAAATSTMPDSSRSSTSADDASTLSTEISDVVHAVAELANVRFSKVIGVRTEIHAHLALADFVAVFDLSWQFVVACELVCKRMIVGLRGAMVAQAKSFLQAFHQKQITDNARVVEEEQWAAAEVPPETQRNVALIVESATGDPFDLLLGERRTARLAEDPAAADKANGELAPAKQVDIEGRQFFAVSAGLITIAVLVEYLKVLCNSPMLTTDAMSKIIEFMKVFNSRTCQVVLGAGAMRSAGLKNITAKHLALASQALSIMIALIPYIREAVRRHLNPKQTVMLTEFDKLKRDYQEHQHEIHAKLVAIMSDRLQVHSRTLEGLNFEEPAPKEGSPNAYMESLVKEHITLHKVLSRFLQTETVESIMTQVFTALDARLTEVFAGFELKSQQAKDRMLVDVRYLRDKLGDLKSLEDKGPGRELEALVESKPLPKPAAKLAPAPAARPGVPPRSSSIPPPSSSPFNSPALATPAIALETPAATPPPAQPVFSSTSASASTTSLAAPDPTTAPASPVPRPSFDAGVSAALTPAPPSPSSSPAPLPASPPKPAPGPAPYVSKKKKTLAERLAESMGRKAAPPPAADAPAPAPATVATAPSSAAVDGSATSANGSADRPPSPAAEVRAAPADEIVAPALEANGETDTPALEKELQLEGVAVPALETAAKEELEEVAKAVEAEIAAAPNGDEAVDDGAPANDAPTADREPAAAAPGAERGNEEAADQAAPAVEPSVAVSKVDLPGDSQLVEEVDTQPIATQPIEKADTQAAEAAQASSVPEAAAKEATEPAESQAVDFAATDELESAATVEPAAIVEPAANVDPAASVEIAADLTPPVPPVEAATNGIATVEAPAVGAVVGDTAALEAEVDKVEPAGPAIEAAHDEPRAGGPTAAAEAPAPALSPAPPAALEAPDSASAAPSDVAPPANSAAPAPADSTAPVPEASPSTDAAPPTAPVPASPPPAPAAPPRKKSLKERLAEAARRGSTGGSVSRASSEEPLSPAKSPPPLSTVAALAPAVPVMVEGANGAQANGAVKSDVVVASPEAAAAELPALAERVEAGNDEAAEAPVVQEGAQPAAKQEEAKVDEGSMVDEEESSFL</sequence>
<feature type="compositionally biased region" description="Low complexity" evidence="7">
    <location>
        <begin position="1616"/>
        <end position="1625"/>
    </location>
</feature>
<feature type="region of interest" description="Disordered" evidence="7">
    <location>
        <begin position="1405"/>
        <end position="1517"/>
    </location>
</feature>
<dbReference type="InterPro" id="IPR039745">
    <property type="entry name" value="Vps54"/>
</dbReference>
<feature type="compositionally biased region" description="Pro residues" evidence="7">
    <location>
        <begin position="1306"/>
        <end position="1317"/>
    </location>
</feature>
<dbReference type="PANTHER" id="PTHR12965:SF0">
    <property type="entry name" value="VACUOLAR PROTEIN SORTING-ASSOCIATED PROTEIN 54"/>
    <property type="match status" value="1"/>
</dbReference>
<feature type="region of interest" description="Disordered" evidence="7">
    <location>
        <begin position="697"/>
        <end position="724"/>
    </location>
</feature>
<feature type="compositionally biased region" description="Basic and acidic residues" evidence="7">
    <location>
        <begin position="1292"/>
        <end position="1302"/>
    </location>
</feature>
<dbReference type="GO" id="GO:0042147">
    <property type="term" value="P:retrograde transport, endosome to Golgi"/>
    <property type="evidence" value="ECO:0007669"/>
    <property type="project" value="InterPro"/>
</dbReference>
<feature type="compositionally biased region" description="Low complexity" evidence="7">
    <location>
        <begin position="1191"/>
        <end position="1209"/>
    </location>
</feature>
<dbReference type="InterPro" id="IPR012501">
    <property type="entry name" value="Vps54_C"/>
</dbReference>
<evidence type="ECO:0000256" key="4">
    <source>
        <dbReference type="ARBA" id="ARBA00022927"/>
    </source>
</evidence>
<feature type="compositionally biased region" description="Low complexity" evidence="7">
    <location>
        <begin position="1452"/>
        <end position="1465"/>
    </location>
</feature>
<feature type="region of interest" description="Disordered" evidence="7">
    <location>
        <begin position="1593"/>
        <end position="1735"/>
    </location>
</feature>
<protein>
    <recommendedName>
        <fullName evidence="8">Vacuolar protein sorting-associated protein 54 C-terminal domain-containing protein</fullName>
    </recommendedName>
</protein>
<proteinExistence type="inferred from homology"/>
<evidence type="ECO:0000256" key="2">
    <source>
        <dbReference type="ARBA" id="ARBA00009150"/>
    </source>
</evidence>
<comment type="subcellular location">
    <subcellularLocation>
        <location evidence="1">Golgi apparatus</location>
        <location evidence="1">trans-Golgi network</location>
    </subcellularLocation>
</comment>
<reference evidence="9 10" key="1">
    <citation type="submission" date="2021-12" db="EMBL/GenBank/DDBJ databases">
        <title>High titer production of polyol ester of fatty acids by Rhodotorula paludigena BS15 towards product separation-free biomass refinery.</title>
        <authorList>
            <person name="Mano J."/>
            <person name="Ono H."/>
            <person name="Tanaka T."/>
            <person name="Naito K."/>
            <person name="Sushida H."/>
            <person name="Ike M."/>
            <person name="Tokuyasu K."/>
            <person name="Kitaoka M."/>
        </authorList>
    </citation>
    <scope>NUCLEOTIDE SEQUENCE [LARGE SCALE GENOMIC DNA]</scope>
    <source>
        <strain evidence="9 10">BS15</strain>
    </source>
</reference>
<dbReference type="GO" id="GO:0005829">
    <property type="term" value="C:cytosol"/>
    <property type="evidence" value="ECO:0007669"/>
    <property type="project" value="GOC"/>
</dbReference>
<dbReference type="GO" id="GO:0006896">
    <property type="term" value="P:Golgi to vacuole transport"/>
    <property type="evidence" value="ECO:0007669"/>
    <property type="project" value="TreeGrafter"/>
</dbReference>
<feature type="region of interest" description="Disordered" evidence="7">
    <location>
        <begin position="93"/>
        <end position="113"/>
    </location>
</feature>
<keyword evidence="6" id="KW-0175">Coiled coil</keyword>
<keyword evidence="5" id="KW-0333">Golgi apparatus</keyword>
<keyword evidence="3" id="KW-0813">Transport</keyword>
<evidence type="ECO:0000256" key="6">
    <source>
        <dbReference type="ARBA" id="ARBA00023054"/>
    </source>
</evidence>
<evidence type="ECO:0000256" key="7">
    <source>
        <dbReference type="SAM" id="MobiDB-lite"/>
    </source>
</evidence>
<comment type="caution">
    <text evidence="9">The sequence shown here is derived from an EMBL/GenBank/DDBJ whole genome shotgun (WGS) entry which is preliminary data.</text>
</comment>
<dbReference type="GO" id="GO:0000938">
    <property type="term" value="C:GARP complex"/>
    <property type="evidence" value="ECO:0007669"/>
    <property type="project" value="InterPro"/>
</dbReference>
<dbReference type="Proteomes" id="UP001342314">
    <property type="component" value="Unassembled WGS sequence"/>
</dbReference>
<feature type="compositionally biased region" description="Low complexity" evidence="7">
    <location>
        <begin position="1164"/>
        <end position="1184"/>
    </location>
</feature>
<feature type="compositionally biased region" description="Low complexity" evidence="7">
    <location>
        <begin position="1493"/>
        <end position="1506"/>
    </location>
</feature>
<feature type="compositionally biased region" description="Acidic residues" evidence="7">
    <location>
        <begin position="1815"/>
        <end position="1825"/>
    </location>
</feature>
<feature type="region of interest" description="Disordered" evidence="7">
    <location>
        <begin position="1"/>
        <end position="42"/>
    </location>
</feature>
<feature type="region of interest" description="Disordered" evidence="7">
    <location>
        <begin position="1155"/>
        <end position="1356"/>
    </location>
</feature>
<feature type="compositionally biased region" description="Pro residues" evidence="7">
    <location>
        <begin position="1259"/>
        <end position="1283"/>
    </location>
</feature>
<dbReference type="Gene3D" id="6.10.250.860">
    <property type="match status" value="1"/>
</dbReference>
<dbReference type="PANTHER" id="PTHR12965">
    <property type="entry name" value="VACUOLAR PROTEIN SORTING 54"/>
    <property type="match status" value="1"/>
</dbReference>
<keyword evidence="4" id="KW-0653">Protein transport</keyword>
<accession>A0AAV5GF32</accession>
<feature type="compositionally biased region" description="Low complexity" evidence="7">
    <location>
        <begin position="1633"/>
        <end position="1677"/>
    </location>
</feature>
<dbReference type="Pfam" id="PF07928">
    <property type="entry name" value="Vps54"/>
    <property type="match status" value="1"/>
</dbReference>
<feature type="compositionally biased region" description="Low complexity" evidence="7">
    <location>
        <begin position="1220"/>
        <end position="1241"/>
    </location>
</feature>
<feature type="region of interest" description="Disordered" evidence="7">
    <location>
        <begin position="532"/>
        <end position="562"/>
    </location>
</feature>
<name>A0AAV5GF32_9BASI</name>
<evidence type="ECO:0000256" key="5">
    <source>
        <dbReference type="ARBA" id="ARBA00023034"/>
    </source>
</evidence>
<evidence type="ECO:0000256" key="3">
    <source>
        <dbReference type="ARBA" id="ARBA00022448"/>
    </source>
</evidence>
<gene>
    <name evidence="9" type="ORF">Rhopal_001689-T1</name>
</gene>
<dbReference type="EMBL" id="BQKY01000003">
    <property type="protein sequence ID" value="GJN88723.1"/>
    <property type="molecule type" value="Genomic_DNA"/>
</dbReference>
<evidence type="ECO:0000313" key="10">
    <source>
        <dbReference type="Proteomes" id="UP001342314"/>
    </source>
</evidence>
<evidence type="ECO:0000256" key="1">
    <source>
        <dbReference type="ARBA" id="ARBA00004601"/>
    </source>
</evidence>
<keyword evidence="10" id="KW-1185">Reference proteome</keyword>
<feature type="region of interest" description="Disordered" evidence="7">
    <location>
        <begin position="1783"/>
        <end position="1825"/>
    </location>
</feature>
<feature type="compositionally biased region" description="Low complexity" evidence="7">
    <location>
        <begin position="1318"/>
        <end position="1331"/>
    </location>
</feature>
<feature type="domain" description="Vacuolar protein sorting-associated protein 54 C-terminal" evidence="8">
    <location>
        <begin position="912"/>
        <end position="1043"/>
    </location>
</feature>
<feature type="region of interest" description="Disordered" evidence="7">
    <location>
        <begin position="425"/>
        <end position="445"/>
    </location>
</feature>